<evidence type="ECO:0000313" key="2">
    <source>
        <dbReference type="Proteomes" id="UP000234323"/>
    </source>
</evidence>
<dbReference type="AlphaFoldDB" id="A0A2I1FSR6"/>
<sequence>MRTLVVLRNVQFIITVVKGHPNSLQQPGYICKAGDLTSAIFNNPSAAVTTLYQRLFNNSTKFSGSLIMGHNKVEISEQLLKGVIFRLFGYFIGKFWLFVYRIGVSSDKQLYYADSGFKSSFMYSIGKEKQRVLFVQEINTKNSIVNMYQDFELWFTYVGNNPNNVWQKIDVLQKYRDIDIFGITLWNYHLRKFTLASIQWNEFFIKWYNEIKRVIELITSLKKIYLPDYIFNEREMRAWRAILNHAGCVNITPYTKEISPLEANKRGHDGKRRILSIIAKNFSYGVLMEKLKIAQGSIFEARKYARANSPGCIILEKPIRKVKRITPKQQRQFDSFFQDKVHVIMNSYKTNAKTGKPVIYLKNTKNIL</sequence>
<proteinExistence type="predicted"/>
<reference evidence="1 2" key="1">
    <citation type="submission" date="2015-10" db="EMBL/GenBank/DDBJ databases">
        <title>Genome analyses suggest a sexual origin of heterokaryosis in a supposedly ancient asexual fungus.</title>
        <authorList>
            <person name="Ropars J."/>
            <person name="Sedzielewska K."/>
            <person name="Noel J."/>
            <person name="Charron P."/>
            <person name="Farinelli L."/>
            <person name="Marton T."/>
            <person name="Kruger M."/>
            <person name="Pelin A."/>
            <person name="Brachmann A."/>
            <person name="Corradi N."/>
        </authorList>
    </citation>
    <scope>NUCLEOTIDE SEQUENCE [LARGE SCALE GENOMIC DNA]</scope>
    <source>
        <strain evidence="1 2">A4</strain>
    </source>
</reference>
<dbReference type="VEuPathDB" id="FungiDB:FUN_001838"/>
<dbReference type="VEuPathDB" id="FungiDB:RhiirA1_481241"/>
<protein>
    <submittedName>
        <fullName evidence="1">Uncharacterized protein</fullName>
    </submittedName>
</protein>
<dbReference type="EMBL" id="LLXI01000002">
    <property type="protein sequence ID" value="PKY37420.1"/>
    <property type="molecule type" value="Genomic_DNA"/>
</dbReference>
<keyword evidence="2" id="KW-1185">Reference proteome</keyword>
<accession>A0A2I1FSR6</accession>
<evidence type="ECO:0000313" key="1">
    <source>
        <dbReference type="EMBL" id="PKY37420.1"/>
    </source>
</evidence>
<comment type="caution">
    <text evidence="1">The sequence shown here is derived from an EMBL/GenBank/DDBJ whole genome shotgun (WGS) entry which is preliminary data.</text>
</comment>
<dbReference type="Proteomes" id="UP000234323">
    <property type="component" value="Unassembled WGS sequence"/>
</dbReference>
<name>A0A2I1FSR6_9GLOM</name>
<dbReference type="VEuPathDB" id="FungiDB:RhiirA1_481242"/>
<gene>
    <name evidence="1" type="ORF">RhiirA4_450272</name>
</gene>
<organism evidence="1 2">
    <name type="scientific">Rhizophagus irregularis</name>
    <dbReference type="NCBI Taxonomy" id="588596"/>
    <lineage>
        <taxon>Eukaryota</taxon>
        <taxon>Fungi</taxon>
        <taxon>Fungi incertae sedis</taxon>
        <taxon>Mucoromycota</taxon>
        <taxon>Glomeromycotina</taxon>
        <taxon>Glomeromycetes</taxon>
        <taxon>Glomerales</taxon>
        <taxon>Glomeraceae</taxon>
        <taxon>Rhizophagus</taxon>
    </lineage>
</organism>